<dbReference type="InterPro" id="IPR029058">
    <property type="entry name" value="AB_hydrolase_fold"/>
</dbReference>
<evidence type="ECO:0000256" key="8">
    <source>
        <dbReference type="SAM" id="MobiDB-lite"/>
    </source>
</evidence>
<evidence type="ECO:0000256" key="6">
    <source>
        <dbReference type="ARBA" id="ARBA00022963"/>
    </source>
</evidence>
<evidence type="ECO:0000256" key="5">
    <source>
        <dbReference type="ARBA" id="ARBA00022946"/>
    </source>
</evidence>
<gene>
    <name evidence="10" type="ORF">ACHAWO_004687</name>
</gene>
<feature type="domain" description="Fungal lipase-type" evidence="9">
    <location>
        <begin position="260"/>
        <end position="429"/>
    </location>
</feature>
<dbReference type="GO" id="GO:0016042">
    <property type="term" value="P:lipid catabolic process"/>
    <property type="evidence" value="ECO:0007669"/>
    <property type="project" value="UniProtKB-KW"/>
</dbReference>
<dbReference type="PANTHER" id="PTHR31403">
    <property type="entry name" value="PHOSPHOLIPASE A1-IBETA2, CHLOROPLASTIC"/>
    <property type="match status" value="1"/>
</dbReference>
<feature type="compositionally biased region" description="Polar residues" evidence="8">
    <location>
        <begin position="21"/>
        <end position="40"/>
    </location>
</feature>
<comment type="caution">
    <text evidence="10">The sequence shown here is derived from an EMBL/GenBank/DDBJ whole genome shotgun (WGS) entry which is preliminary data.</text>
</comment>
<evidence type="ECO:0000256" key="4">
    <source>
        <dbReference type="ARBA" id="ARBA00022801"/>
    </source>
</evidence>
<evidence type="ECO:0000313" key="10">
    <source>
        <dbReference type="EMBL" id="KAL3800009.1"/>
    </source>
</evidence>
<dbReference type="AlphaFoldDB" id="A0ABD3QJH7"/>
<keyword evidence="3" id="KW-0934">Plastid</keyword>
<dbReference type="CDD" id="cd00519">
    <property type="entry name" value="Lipase_3"/>
    <property type="match status" value="1"/>
</dbReference>
<keyword evidence="7" id="KW-0443">Lipid metabolism</keyword>
<evidence type="ECO:0000256" key="2">
    <source>
        <dbReference type="ARBA" id="ARBA00022528"/>
    </source>
</evidence>
<comment type="subcellular location">
    <subcellularLocation>
        <location evidence="1">Plastid</location>
        <location evidence="1">Chloroplast</location>
    </subcellularLocation>
</comment>
<dbReference type="SUPFAM" id="SSF53474">
    <property type="entry name" value="alpha/beta-Hydrolases"/>
    <property type="match status" value="1"/>
</dbReference>
<proteinExistence type="predicted"/>
<dbReference type="PANTHER" id="PTHR31403:SF7">
    <property type="entry name" value="PHOSPHOLIPASE A1-IGAMMA3, CHLOROPLASTIC"/>
    <property type="match status" value="1"/>
</dbReference>
<evidence type="ECO:0000256" key="7">
    <source>
        <dbReference type="ARBA" id="ARBA00023098"/>
    </source>
</evidence>
<evidence type="ECO:0000256" key="1">
    <source>
        <dbReference type="ARBA" id="ARBA00004229"/>
    </source>
</evidence>
<name>A0ABD3QJH7_9STRA</name>
<accession>A0ABD3QJH7</accession>
<evidence type="ECO:0000313" key="11">
    <source>
        <dbReference type="Proteomes" id="UP001530400"/>
    </source>
</evidence>
<feature type="region of interest" description="Disordered" evidence="8">
    <location>
        <begin position="1"/>
        <end position="66"/>
    </location>
</feature>
<dbReference type="GO" id="GO:0004620">
    <property type="term" value="F:phospholipase activity"/>
    <property type="evidence" value="ECO:0007669"/>
    <property type="project" value="UniProtKB-ARBA"/>
</dbReference>
<feature type="compositionally biased region" description="Low complexity" evidence="8">
    <location>
        <begin position="47"/>
        <end position="57"/>
    </location>
</feature>
<keyword evidence="6" id="KW-0442">Lipid degradation</keyword>
<reference evidence="10 11" key="1">
    <citation type="submission" date="2024-10" db="EMBL/GenBank/DDBJ databases">
        <title>Updated reference genomes for cyclostephanoid diatoms.</title>
        <authorList>
            <person name="Roberts W.R."/>
            <person name="Alverson A.J."/>
        </authorList>
    </citation>
    <scope>NUCLEOTIDE SEQUENCE [LARGE SCALE GENOMIC DNA]</scope>
    <source>
        <strain evidence="10 11">AJA010-31</strain>
    </source>
</reference>
<keyword evidence="2" id="KW-0150">Chloroplast</keyword>
<keyword evidence="4" id="KW-0378">Hydrolase</keyword>
<dbReference type="Gene3D" id="3.40.50.1820">
    <property type="entry name" value="alpha/beta hydrolase"/>
    <property type="match status" value="1"/>
</dbReference>
<dbReference type="GO" id="GO:0009507">
    <property type="term" value="C:chloroplast"/>
    <property type="evidence" value="ECO:0007669"/>
    <property type="project" value="UniProtKB-SubCell"/>
</dbReference>
<sequence length="576" mass="63009">MKLLSSIKPKSFRKPKKDGKSTAQDSASASQVPIASVSTSDVEDSADAASPDTPSPAKESPQIDAESTQVLRPLHLGSYDYTTSYIFPSLHEEASSMLELSMLIYTLSELRDLARNGVLNDPSKSLRILQMPLPLETAFGIMRAEADLLKEVLGDGKHDASLSALMVLLQKKKEVAVKQEDVVEKGGDQGILAGFMDSWNGCLAGGFSFDELFCGGDLKQIDAEKDNAESSMIYTVGDAKCFKELVYAIEVNPNEERIAVIFRGSVTKRDFAAEANVNMIRVAEPTTDPTSSEAGDIGLHQGFYEYLFGSKNGKPCKYEQIMGHVQKLFRQDANRQRHYKLMVTGHGLGGALATLFGYYCAALSSKKELSFATSSRREDLPLPVTVVSIGSPRIGDLAFARSFTELESRAKLRHLRIAAHKDPVTLVPIHSSKPLPLSKALSPLAALAFSPIQPPGDEDVYYHTGMSMNIREDFPSETSQRCEMIYSGARCVPISSLKCSSELDDRVQLESLIEESKQSGKSAGAQLMATYHYGEGYSWRLSLVFTDVSGLSLNRLYREKACSLDDSKNDTNLSSN</sequence>
<keyword evidence="5" id="KW-0809">Transit peptide</keyword>
<evidence type="ECO:0000259" key="9">
    <source>
        <dbReference type="Pfam" id="PF01764"/>
    </source>
</evidence>
<dbReference type="Proteomes" id="UP001530400">
    <property type="component" value="Unassembled WGS sequence"/>
</dbReference>
<organism evidence="10 11">
    <name type="scientific">Cyclotella atomus</name>
    <dbReference type="NCBI Taxonomy" id="382360"/>
    <lineage>
        <taxon>Eukaryota</taxon>
        <taxon>Sar</taxon>
        <taxon>Stramenopiles</taxon>
        <taxon>Ochrophyta</taxon>
        <taxon>Bacillariophyta</taxon>
        <taxon>Coscinodiscophyceae</taxon>
        <taxon>Thalassiosirophycidae</taxon>
        <taxon>Stephanodiscales</taxon>
        <taxon>Stephanodiscaceae</taxon>
        <taxon>Cyclotella</taxon>
    </lineage>
</organism>
<dbReference type="InterPro" id="IPR002921">
    <property type="entry name" value="Fungal_lipase-type"/>
</dbReference>
<protein>
    <recommendedName>
        <fullName evidence="9">Fungal lipase-type domain-containing protein</fullName>
    </recommendedName>
</protein>
<evidence type="ECO:0000256" key="3">
    <source>
        <dbReference type="ARBA" id="ARBA00022640"/>
    </source>
</evidence>
<keyword evidence="11" id="KW-1185">Reference proteome</keyword>
<dbReference type="Pfam" id="PF01764">
    <property type="entry name" value="Lipase_3"/>
    <property type="match status" value="1"/>
</dbReference>
<dbReference type="EMBL" id="JALLPJ020000173">
    <property type="protein sequence ID" value="KAL3800009.1"/>
    <property type="molecule type" value="Genomic_DNA"/>
</dbReference>